<proteinExistence type="predicted"/>
<keyword evidence="2" id="KW-1185">Reference proteome</keyword>
<dbReference type="EMBL" id="SRMF01000003">
    <property type="protein sequence ID" value="TGG93446.1"/>
    <property type="molecule type" value="Genomic_DNA"/>
</dbReference>
<comment type="caution">
    <text evidence="1">The sequence shown here is derived from an EMBL/GenBank/DDBJ whole genome shotgun (WGS) entry which is preliminary data.</text>
</comment>
<organism evidence="1 2">
    <name type="scientific">Natronospirillum operosum</name>
    <dbReference type="NCBI Taxonomy" id="2759953"/>
    <lineage>
        <taxon>Bacteria</taxon>
        <taxon>Pseudomonadati</taxon>
        <taxon>Pseudomonadota</taxon>
        <taxon>Gammaproteobacteria</taxon>
        <taxon>Oceanospirillales</taxon>
        <taxon>Natronospirillaceae</taxon>
        <taxon>Natronospirillum</taxon>
    </lineage>
</organism>
<gene>
    <name evidence="1" type="ORF">E4656_10380</name>
</gene>
<sequence length="330" mass="36112">MSEVSVSCLIAAACIAVAGCSSLEPGRSNTTDGHQGGKNGPSFTDLVDASFFNERVTAIVPPADSSVVHLTPVSDPAERTGIELGQVYFGEFQHNDRFLLELEPGRYTVRFRGIDPGTAGTRTGDMDIFHTTDAFENPQFSGENTIKFHEFQAVGDVAARLLVEELTLVSAYGFFYDDGDGTIGFTIERDDVSTEPGPFNGKWDLVFTEELDNAESGRSASGIMRYMQVQGDLYIQTVDENNEHFGTSILQWQPGIVLDGNALTARVMRFNSCSTRDIYQLGHDELEVSGDAMSGTSRVFRWDFPADADPFAVVPDTQRAERYSVVGVRP</sequence>
<reference evidence="1 2" key="1">
    <citation type="submission" date="2019-04" db="EMBL/GenBank/DDBJ databases">
        <title>Natronospirillum operosus gen. nov., sp. nov., a haloalkaliphilic satellite isolated from decaying biomass of laboratory culture of cyanobacterium Geitlerinema sp. and proposal of Natronospirillaceae fam. nov. and Saccharospirillaceae fam. nov.</title>
        <authorList>
            <person name="Kevbrin V."/>
            <person name="Boltyanskaya Y."/>
            <person name="Koziaeva V."/>
            <person name="Grouzdev D.S."/>
            <person name="Park M."/>
            <person name="Cho J."/>
        </authorList>
    </citation>
    <scope>NUCLEOTIDE SEQUENCE [LARGE SCALE GENOMIC DNA]</scope>
    <source>
        <strain evidence="1 2">G-116</strain>
    </source>
</reference>
<name>A0A4Z0WE48_9GAMM</name>
<dbReference type="AlphaFoldDB" id="A0A4Z0WE48"/>
<evidence type="ECO:0000313" key="1">
    <source>
        <dbReference type="EMBL" id="TGG93446.1"/>
    </source>
</evidence>
<dbReference type="Proteomes" id="UP000297475">
    <property type="component" value="Unassembled WGS sequence"/>
</dbReference>
<accession>A0A4Z0WE48</accession>
<dbReference type="RefSeq" id="WP_135483155.1">
    <property type="nucleotide sequence ID" value="NZ_SRMF01000003.1"/>
</dbReference>
<evidence type="ECO:0000313" key="2">
    <source>
        <dbReference type="Proteomes" id="UP000297475"/>
    </source>
</evidence>
<protein>
    <submittedName>
        <fullName evidence="1">Uncharacterized protein</fullName>
    </submittedName>
</protein>